<evidence type="ECO:0000313" key="3">
    <source>
        <dbReference type="Proteomes" id="UP001214898"/>
    </source>
</evidence>
<proteinExistence type="predicted"/>
<keyword evidence="1" id="KW-0175">Coiled coil</keyword>
<evidence type="ECO:0000313" key="2">
    <source>
        <dbReference type="EMBL" id="WEY83120.1"/>
    </source>
</evidence>
<gene>
    <name evidence="2" type="ORF">P5633_11735</name>
</gene>
<dbReference type="Proteomes" id="UP001214898">
    <property type="component" value="Chromosome"/>
</dbReference>
<dbReference type="EMBL" id="CP120576">
    <property type="protein sequence ID" value="WEY83120.1"/>
    <property type="molecule type" value="Genomic_DNA"/>
</dbReference>
<evidence type="ECO:0000256" key="1">
    <source>
        <dbReference type="SAM" id="Coils"/>
    </source>
</evidence>
<name>A0AAX3RHS2_BACIU</name>
<protein>
    <submittedName>
        <fullName evidence="2">Uncharacterized protein</fullName>
    </submittedName>
</protein>
<sequence length="64" mass="7705">MIYTATDGELQDMRRWLNEKLTDSDSAIRFHDRKLIEARIERDRTQAQLDELEVEIERRKGSVR</sequence>
<reference evidence="2" key="1">
    <citation type="submission" date="2025-02" db="EMBL/GenBank/DDBJ databases">
        <title>Complete genome sequences of 52 Bacillus and Priestia strains isolated from West-African fermentations and 26 reference strains from the DSMZ collection.</title>
        <authorList>
            <person name="Wiedenbein E.S."/>
            <person name="Canoy T.S."/>
            <person name="Hui Y."/>
            <person name="Parkouda C."/>
            <person name="Dawende C."/>
            <person name="Ametefe E."/>
            <person name="Jespersen L."/>
            <person name="Nielsen D.S."/>
        </authorList>
    </citation>
    <scope>NUCLEOTIDE SEQUENCE</scope>
    <source>
        <strain evidence="2">PRO56</strain>
    </source>
</reference>
<feature type="coiled-coil region" evidence="1">
    <location>
        <begin position="35"/>
        <end position="62"/>
    </location>
</feature>
<organism evidence="2 3">
    <name type="scientific">Bacillus subtilis</name>
    <dbReference type="NCBI Taxonomy" id="1423"/>
    <lineage>
        <taxon>Bacteria</taxon>
        <taxon>Bacillati</taxon>
        <taxon>Bacillota</taxon>
        <taxon>Bacilli</taxon>
        <taxon>Bacillales</taxon>
        <taxon>Bacillaceae</taxon>
        <taxon>Bacillus</taxon>
    </lineage>
</organism>
<dbReference type="AlphaFoldDB" id="A0AAX3RHS2"/>
<accession>A0AAX3RHS2</accession>